<accession>A0A7H0SQZ1</accession>
<dbReference type="RefSeq" id="WP_187974275.1">
    <property type="nucleotide sequence ID" value="NZ_CP046884.1"/>
</dbReference>
<name>A0A7H0SQZ1_9CORY</name>
<organism evidence="1 2">
    <name type="scientific">Corynebacterium poyangense</name>
    <dbReference type="NCBI Taxonomy" id="2684405"/>
    <lineage>
        <taxon>Bacteria</taxon>
        <taxon>Bacillati</taxon>
        <taxon>Actinomycetota</taxon>
        <taxon>Actinomycetes</taxon>
        <taxon>Mycobacteriales</taxon>
        <taxon>Corynebacteriaceae</taxon>
        <taxon>Corynebacterium</taxon>
    </lineage>
</organism>
<dbReference type="AlphaFoldDB" id="A0A7H0SQZ1"/>
<dbReference type="Proteomes" id="UP000516320">
    <property type="component" value="Chromosome"/>
</dbReference>
<proteinExistence type="predicted"/>
<reference evidence="1 2" key="1">
    <citation type="submission" date="2019-12" db="EMBL/GenBank/DDBJ databases">
        <title>Corynebacterium sp. nov., isolated from feces of the Anser Albifrons in China.</title>
        <authorList>
            <person name="Liu Q."/>
        </authorList>
    </citation>
    <scope>NUCLEOTIDE SEQUENCE [LARGE SCALE GENOMIC DNA]</scope>
    <source>
        <strain evidence="1 2">4H37-19</strain>
    </source>
</reference>
<dbReference type="EMBL" id="CP046884">
    <property type="protein sequence ID" value="QNQ90966.1"/>
    <property type="molecule type" value="Genomic_DNA"/>
</dbReference>
<evidence type="ECO:0000313" key="1">
    <source>
        <dbReference type="EMBL" id="QNQ90966.1"/>
    </source>
</evidence>
<keyword evidence="2" id="KW-1185">Reference proteome</keyword>
<dbReference type="KEGG" id="cpoy:GP475_10235"/>
<evidence type="ECO:0000313" key="2">
    <source>
        <dbReference type="Proteomes" id="UP000516320"/>
    </source>
</evidence>
<gene>
    <name evidence="1" type="ORF">GP475_10235</name>
</gene>
<sequence length="70" mass="7728">MSDPSSQSYLHGIVPQARREITACRRLKLPLHPRFHLRDCGVIGFIQGRPLYPTCLIGPGFISPGGFSHA</sequence>
<protein>
    <submittedName>
        <fullName evidence="1">Uncharacterized protein</fullName>
    </submittedName>
</protein>